<dbReference type="Proteomes" id="UP001224890">
    <property type="component" value="Unassembled WGS sequence"/>
</dbReference>
<feature type="region of interest" description="Disordered" evidence="1">
    <location>
        <begin position="190"/>
        <end position="228"/>
    </location>
</feature>
<evidence type="ECO:0000313" key="2">
    <source>
        <dbReference type="EMBL" id="KAK1674105.1"/>
    </source>
</evidence>
<gene>
    <name evidence="2" type="ORF">BDP55DRAFT_633314</name>
</gene>
<dbReference type="GeneID" id="85457064"/>
<accession>A0AAJ0AIZ8</accession>
<evidence type="ECO:0000256" key="1">
    <source>
        <dbReference type="SAM" id="MobiDB-lite"/>
    </source>
</evidence>
<dbReference type="RefSeq" id="XP_060428108.1">
    <property type="nucleotide sequence ID" value="XM_060572538.1"/>
</dbReference>
<dbReference type="AlphaFoldDB" id="A0AAJ0AIZ8"/>
<name>A0AAJ0AIZ8_9PEZI</name>
<reference evidence="2" key="1">
    <citation type="submission" date="2021-06" db="EMBL/GenBank/DDBJ databases">
        <title>Comparative genomics, transcriptomics and evolutionary studies reveal genomic signatures of adaptation to plant cell wall in hemibiotrophic fungi.</title>
        <authorList>
            <consortium name="DOE Joint Genome Institute"/>
            <person name="Baroncelli R."/>
            <person name="Diaz J.F."/>
            <person name="Benocci T."/>
            <person name="Peng M."/>
            <person name="Battaglia E."/>
            <person name="Haridas S."/>
            <person name="Andreopoulos W."/>
            <person name="Labutti K."/>
            <person name="Pangilinan J."/>
            <person name="Floch G.L."/>
            <person name="Makela M.R."/>
            <person name="Henrissat B."/>
            <person name="Grigoriev I.V."/>
            <person name="Crouch J.A."/>
            <person name="De Vries R.P."/>
            <person name="Sukno S.A."/>
            <person name="Thon M.R."/>
        </authorList>
    </citation>
    <scope>NUCLEOTIDE SEQUENCE</scope>
    <source>
        <strain evidence="2">CBS 193.32</strain>
    </source>
</reference>
<sequence length="274" mass="30864">MDRASGMLTFPLKISTSNFPNTEAFPMSYAIIFCRVPNITDSLHSDDEEFRKHFCSAYANNTQSTPFGSRSHQRRPNNPSLWQLNSNLQAQEDDATPAALQLWIVRRHLRRRTKFYGYGPSQRERLRGPEPDQPVLNQGYSLRSPLGSGSSVQAPPRTLEDVLDFTLPAEISRGDLPTSPWLRLTKPLAKGDQRSTLPKSATARRPSFLPRASCFPTPRLAPPRQTQEQSLVAGNTMLATGARKLRLRRTCYQYLAAQLAETIVPVTRERMPLS</sequence>
<keyword evidence="3" id="KW-1185">Reference proteome</keyword>
<protein>
    <submittedName>
        <fullName evidence="2">Uncharacterized protein</fullName>
    </submittedName>
</protein>
<proteinExistence type="predicted"/>
<comment type="caution">
    <text evidence="2">The sequence shown here is derived from an EMBL/GenBank/DDBJ whole genome shotgun (WGS) entry which is preliminary data.</text>
</comment>
<dbReference type="EMBL" id="JAHMHR010000027">
    <property type="protein sequence ID" value="KAK1674105.1"/>
    <property type="molecule type" value="Genomic_DNA"/>
</dbReference>
<evidence type="ECO:0000313" key="3">
    <source>
        <dbReference type="Proteomes" id="UP001224890"/>
    </source>
</evidence>
<organism evidence="2 3">
    <name type="scientific">Colletotrichum godetiae</name>
    <dbReference type="NCBI Taxonomy" id="1209918"/>
    <lineage>
        <taxon>Eukaryota</taxon>
        <taxon>Fungi</taxon>
        <taxon>Dikarya</taxon>
        <taxon>Ascomycota</taxon>
        <taxon>Pezizomycotina</taxon>
        <taxon>Sordariomycetes</taxon>
        <taxon>Hypocreomycetidae</taxon>
        <taxon>Glomerellales</taxon>
        <taxon>Glomerellaceae</taxon>
        <taxon>Colletotrichum</taxon>
        <taxon>Colletotrichum acutatum species complex</taxon>
    </lineage>
</organism>